<keyword evidence="1" id="KW-0040">ANK repeat</keyword>
<dbReference type="PROSITE" id="PS50297">
    <property type="entry name" value="ANK_REP_REGION"/>
    <property type="match status" value="5"/>
</dbReference>
<keyword evidence="3" id="KW-1185">Reference proteome</keyword>
<dbReference type="SMART" id="SM00248">
    <property type="entry name" value="ANK"/>
    <property type="match status" value="10"/>
</dbReference>
<protein>
    <submittedName>
        <fullName evidence="2">Uncharacterized protein</fullName>
    </submittedName>
</protein>
<dbReference type="InterPro" id="IPR036770">
    <property type="entry name" value="Ankyrin_rpt-contain_sf"/>
</dbReference>
<reference evidence="2 3" key="1">
    <citation type="journal article" date="2017" name="Biotechnol. Biofuels">
        <title>Differential beta-glucosidase expression as a function of carbon source availability in Talaromyces amestolkiae: a genomic and proteomic approach.</title>
        <authorList>
            <person name="de Eugenio L.I."/>
            <person name="Mendez-Liter J.A."/>
            <person name="Nieto-Dominguez M."/>
            <person name="Alonso L."/>
            <person name="Gil-Munoz J."/>
            <person name="Barriuso J."/>
            <person name="Prieto A."/>
            <person name="Martinez M.J."/>
        </authorList>
    </citation>
    <scope>NUCLEOTIDE SEQUENCE [LARGE SCALE GENOMIC DNA]</scope>
    <source>
        <strain evidence="2 3">CIB</strain>
    </source>
</reference>
<dbReference type="Gene3D" id="1.25.40.20">
    <property type="entry name" value="Ankyrin repeat-containing domain"/>
    <property type="match status" value="3"/>
</dbReference>
<evidence type="ECO:0000313" key="2">
    <source>
        <dbReference type="EMBL" id="RAO74266.1"/>
    </source>
</evidence>
<dbReference type="PANTHER" id="PTHR44207:SF2">
    <property type="entry name" value="REPEAT PROTEIN, PUTATIVE-RELATED"/>
    <property type="match status" value="1"/>
</dbReference>
<dbReference type="Pfam" id="PF12796">
    <property type="entry name" value="Ank_2"/>
    <property type="match status" value="3"/>
</dbReference>
<dbReference type="AlphaFoldDB" id="A0A364LEM1"/>
<dbReference type="SUPFAM" id="SSF48403">
    <property type="entry name" value="Ankyrin repeat"/>
    <property type="match status" value="1"/>
</dbReference>
<feature type="repeat" description="ANK" evidence="1">
    <location>
        <begin position="181"/>
        <end position="213"/>
    </location>
</feature>
<sequence>MNQWGQESSHCYVAKVCLRLLIDTYTEEFYYAWKEKERNSIREYARDFWAKHVQTQEEQKVDSLLADLLKTFLGSPEESSTQYRVWTLEIEREYENRPSKRSPVSYFGLYALFPVKRSILAMCYFPFYMLLQDWWESAEIHFSEMTDNGQNVLCIAAREGNRKICEALIRRGMNVNQPDRLNGSALATAALAGHLDIVNFLIEKGSDVNQILRAGYQAGDYGSALAAAAYNGHPDIIKILIEKGSDVNQILEAGKFGSALAAAAVLSKNTEIVRYLIQQGANVNQFRQAGDFGSALIAAANNGHLDTVKCLIEQGANINFQDRRFGSALAAAAAGYESIEKVQYLVEQGANVNEILQAGHYGSALAAAANSGFLDTVKYLVEQGANVNQSLQAGDYGSALAAAAAGYGSIEKVQYLVEQGANVNQILQVGHYGSALAAAAHCNLAATNYELAVLEGYRKIEKVQYLVEQGANVNQSLQAGCYGSALAAAAAGYKNKNMVKYLIYLGAKED</sequence>
<feature type="repeat" description="ANK" evidence="1">
    <location>
        <begin position="360"/>
        <end position="392"/>
    </location>
</feature>
<proteinExistence type="predicted"/>
<feature type="repeat" description="ANK" evidence="1">
    <location>
        <begin position="220"/>
        <end position="252"/>
    </location>
</feature>
<dbReference type="OrthoDB" id="7464126at2759"/>
<accession>A0A364LEM1</accession>
<dbReference type="PANTHER" id="PTHR44207">
    <property type="entry name" value="SURFACE ANTIGEN BSPA-LIKE-RELATED"/>
    <property type="match status" value="1"/>
</dbReference>
<evidence type="ECO:0000313" key="3">
    <source>
        <dbReference type="Proteomes" id="UP000249363"/>
    </source>
</evidence>
<dbReference type="STRING" id="1196081.A0A364LEM1"/>
<evidence type="ECO:0000256" key="1">
    <source>
        <dbReference type="PROSITE-ProRule" id="PRU00023"/>
    </source>
</evidence>
<feature type="repeat" description="ANK" evidence="1">
    <location>
        <begin position="148"/>
        <end position="180"/>
    </location>
</feature>
<comment type="caution">
    <text evidence="2">The sequence shown here is derived from an EMBL/GenBank/DDBJ whole genome shotgun (WGS) entry which is preliminary data.</text>
</comment>
<name>A0A364LEM1_TALAM</name>
<dbReference type="PROSITE" id="PS50088">
    <property type="entry name" value="ANK_REPEAT"/>
    <property type="match status" value="5"/>
</dbReference>
<feature type="repeat" description="ANK" evidence="1">
    <location>
        <begin position="291"/>
        <end position="323"/>
    </location>
</feature>
<dbReference type="EMBL" id="MIKG01000031">
    <property type="protein sequence ID" value="RAO74266.1"/>
    <property type="molecule type" value="Genomic_DNA"/>
</dbReference>
<dbReference type="InterPro" id="IPR002110">
    <property type="entry name" value="Ankyrin_rpt"/>
</dbReference>
<dbReference type="GeneID" id="63799492"/>
<gene>
    <name evidence="2" type="ORF">BHQ10_010278</name>
</gene>
<dbReference type="RefSeq" id="XP_040738780.1">
    <property type="nucleotide sequence ID" value="XM_040872890.1"/>
</dbReference>
<organism evidence="2 3">
    <name type="scientific">Talaromyces amestolkiae</name>
    <dbReference type="NCBI Taxonomy" id="1196081"/>
    <lineage>
        <taxon>Eukaryota</taxon>
        <taxon>Fungi</taxon>
        <taxon>Dikarya</taxon>
        <taxon>Ascomycota</taxon>
        <taxon>Pezizomycotina</taxon>
        <taxon>Eurotiomycetes</taxon>
        <taxon>Eurotiomycetidae</taxon>
        <taxon>Eurotiales</taxon>
        <taxon>Trichocomaceae</taxon>
        <taxon>Talaromyces</taxon>
        <taxon>Talaromyces sect. Talaromyces</taxon>
    </lineage>
</organism>
<dbReference type="Proteomes" id="UP000249363">
    <property type="component" value="Unassembled WGS sequence"/>
</dbReference>